<dbReference type="PANTHER" id="PTHR31087:SF25">
    <property type="entry name" value="TRANSLATION INITIATION FACTOR 2B FAMILY PROTEIN, PUTATIVE, EXPRESSED-RELATED"/>
    <property type="match status" value="1"/>
</dbReference>
<name>A0A7J6FG68_CANSA</name>
<dbReference type="Proteomes" id="UP000525078">
    <property type="component" value="Unassembled WGS sequence"/>
</dbReference>
<dbReference type="Gene3D" id="2.40.160.200">
    <property type="entry name" value="LURP1-related"/>
    <property type="match status" value="1"/>
</dbReference>
<reference evidence="2 3" key="1">
    <citation type="journal article" date="2020" name="bioRxiv">
        <title>Sequence and annotation of 42 cannabis genomes reveals extensive copy number variation in cannabinoid synthesis and pathogen resistance genes.</title>
        <authorList>
            <person name="Mckernan K.J."/>
            <person name="Helbert Y."/>
            <person name="Kane L.T."/>
            <person name="Ebling H."/>
            <person name="Zhang L."/>
            <person name="Liu B."/>
            <person name="Eaton Z."/>
            <person name="Mclaughlin S."/>
            <person name="Kingan S."/>
            <person name="Baybayan P."/>
            <person name="Concepcion G."/>
            <person name="Jordan M."/>
            <person name="Riva A."/>
            <person name="Barbazuk W."/>
            <person name="Harkins T."/>
        </authorList>
    </citation>
    <scope>NUCLEOTIDE SEQUENCE [LARGE SCALE GENOMIC DNA]</scope>
    <source>
        <strain evidence="3">cv. Jamaican Lion 4</strain>
        <tissue evidence="2">Leaf</tissue>
    </source>
</reference>
<dbReference type="Pfam" id="PF04525">
    <property type="entry name" value="LOR"/>
    <property type="match status" value="1"/>
</dbReference>
<evidence type="ECO:0000313" key="2">
    <source>
        <dbReference type="EMBL" id="KAF4368869.1"/>
    </source>
</evidence>
<dbReference type="PANTHER" id="PTHR31087">
    <property type="match status" value="1"/>
</dbReference>
<dbReference type="EMBL" id="JAATIP010000132">
    <property type="protein sequence ID" value="KAF4368869.1"/>
    <property type="molecule type" value="Genomic_DNA"/>
</dbReference>
<evidence type="ECO:0000256" key="1">
    <source>
        <dbReference type="ARBA" id="ARBA00005437"/>
    </source>
</evidence>
<evidence type="ECO:0008006" key="4">
    <source>
        <dbReference type="Google" id="ProtNLM"/>
    </source>
</evidence>
<evidence type="ECO:0000313" key="3">
    <source>
        <dbReference type="Proteomes" id="UP000525078"/>
    </source>
</evidence>
<gene>
    <name evidence="2" type="ORF">F8388_021481</name>
</gene>
<comment type="similarity">
    <text evidence="1">Belongs to the LOR family.</text>
</comment>
<dbReference type="AlphaFoldDB" id="A0A7J6FG68"/>
<proteinExistence type="inferred from homology"/>
<dbReference type="InterPro" id="IPR038595">
    <property type="entry name" value="LOR_sf"/>
</dbReference>
<protein>
    <recommendedName>
        <fullName evidence="4">Protein LURP-one-related 11</fullName>
    </recommendedName>
</protein>
<accession>A0A7J6FG68</accession>
<sequence length="192" mass="21621">MANKVHPGEASSSSSTTTASYVSSKQETFTIWMKSLILNGKGCTVFDSNGRILFRVDNYNCKSRDKKLLLLKFWEGHRSKKPDEEEVKEKGAACFKVSKRFGISKGHSTCEVVEVEVNKSQCLCYNIERCTRNSPWKIADKFGTPIAEIKRKQSTSGVLLGDDVLTMVVEPFIDHSFIMGLFVVYSLINCRM</sequence>
<dbReference type="SUPFAM" id="SSF54518">
    <property type="entry name" value="Tubby C-terminal domain-like"/>
    <property type="match status" value="1"/>
</dbReference>
<organism evidence="2 3">
    <name type="scientific">Cannabis sativa</name>
    <name type="common">Hemp</name>
    <name type="synonym">Marijuana</name>
    <dbReference type="NCBI Taxonomy" id="3483"/>
    <lineage>
        <taxon>Eukaryota</taxon>
        <taxon>Viridiplantae</taxon>
        <taxon>Streptophyta</taxon>
        <taxon>Embryophyta</taxon>
        <taxon>Tracheophyta</taxon>
        <taxon>Spermatophyta</taxon>
        <taxon>Magnoliopsida</taxon>
        <taxon>eudicotyledons</taxon>
        <taxon>Gunneridae</taxon>
        <taxon>Pentapetalae</taxon>
        <taxon>rosids</taxon>
        <taxon>fabids</taxon>
        <taxon>Rosales</taxon>
        <taxon>Cannabaceae</taxon>
        <taxon>Cannabis</taxon>
    </lineage>
</organism>
<dbReference type="InterPro" id="IPR007612">
    <property type="entry name" value="LOR"/>
</dbReference>
<dbReference type="InterPro" id="IPR025659">
    <property type="entry name" value="Tubby-like_C"/>
</dbReference>
<comment type="caution">
    <text evidence="2">The sequence shown here is derived from an EMBL/GenBank/DDBJ whole genome shotgun (WGS) entry which is preliminary data.</text>
</comment>